<dbReference type="PANTHER" id="PTHR37946">
    <property type="entry name" value="SLL1969 PROTEIN"/>
    <property type="match status" value="1"/>
</dbReference>
<dbReference type="PANTHER" id="PTHR37946:SF1">
    <property type="entry name" value="SLL1969 PROTEIN"/>
    <property type="match status" value="1"/>
</dbReference>
<accession>A0ABY6F3H4</accession>
<evidence type="ECO:0000313" key="2">
    <source>
        <dbReference type="Proteomes" id="UP001063782"/>
    </source>
</evidence>
<name>A0ABY6F3H4_9GAMM</name>
<reference evidence="1" key="1">
    <citation type="submission" date="2021-12" db="EMBL/GenBank/DDBJ databases">
        <title>taxonomy of Moraxella sp. ZY201224.</title>
        <authorList>
            <person name="Li F."/>
        </authorList>
    </citation>
    <scope>NUCLEOTIDE SEQUENCE</scope>
    <source>
        <strain evidence="1">ZY201224</strain>
    </source>
</reference>
<dbReference type="SUPFAM" id="SSF53474">
    <property type="entry name" value="alpha/beta-Hydrolases"/>
    <property type="match status" value="1"/>
</dbReference>
<evidence type="ECO:0000313" key="1">
    <source>
        <dbReference type="EMBL" id="UXZ04644.1"/>
    </source>
</evidence>
<dbReference type="Proteomes" id="UP001063782">
    <property type="component" value="Chromosome"/>
</dbReference>
<dbReference type="Pfam" id="PF02089">
    <property type="entry name" value="Palm_thioest"/>
    <property type="match status" value="1"/>
</dbReference>
<keyword evidence="2" id="KW-1185">Reference proteome</keyword>
<dbReference type="Gene3D" id="3.40.50.1820">
    <property type="entry name" value="alpha/beta hydrolase"/>
    <property type="match status" value="1"/>
</dbReference>
<protein>
    <recommendedName>
        <fullName evidence="3">Alpha/beta hydrolase</fullName>
    </recommendedName>
</protein>
<proteinExistence type="predicted"/>
<evidence type="ECO:0008006" key="3">
    <source>
        <dbReference type="Google" id="ProtNLM"/>
    </source>
</evidence>
<gene>
    <name evidence="1" type="ORF">LU297_08730</name>
</gene>
<organism evidence="1 2">
    <name type="scientific">Moraxella nasicaprae</name>
    <dbReference type="NCBI Taxonomy" id="2904122"/>
    <lineage>
        <taxon>Bacteria</taxon>
        <taxon>Pseudomonadati</taxon>
        <taxon>Pseudomonadota</taxon>
        <taxon>Gammaproteobacteria</taxon>
        <taxon>Moraxellales</taxon>
        <taxon>Moraxellaceae</taxon>
        <taxon>Moraxella</taxon>
    </lineage>
</organism>
<dbReference type="EMBL" id="CP089977">
    <property type="protein sequence ID" value="UXZ04644.1"/>
    <property type="molecule type" value="Genomic_DNA"/>
</dbReference>
<dbReference type="InterPro" id="IPR029058">
    <property type="entry name" value="AB_hydrolase_fold"/>
</dbReference>
<sequence length="221" mass="25197">MMNKPLTILIHGLHMNHWYTKPLEQKIRASGFPTHRHNYHSLSESIAQHGRRLHDYLTTYHDQHQPINLVGHSLGGLVIRHFMHHYPNWQVHRCVSLGTPHQGSICASYAKRYHLGALVKHALFEALDGRCPAISDKVEFGVIAGNKPIGLGVPFLAWHSRRHHLNEQEKIHDGTVYLFETPLANASDYLILPASHTGLLTDKQTAHQVIHFLENGRFDHS</sequence>
<dbReference type="RefSeq" id="WP_263076134.1">
    <property type="nucleotide sequence ID" value="NZ_CP089977.1"/>
</dbReference>